<keyword evidence="1 5" id="KW-0489">Methyltransferase</keyword>
<feature type="region of interest" description="Disordered" evidence="4">
    <location>
        <begin position="88"/>
        <end position="127"/>
    </location>
</feature>
<evidence type="ECO:0000313" key="5">
    <source>
        <dbReference type="EMBL" id="PIB77174.1"/>
    </source>
</evidence>
<reference evidence="5" key="1">
    <citation type="journal article" date="2017" name="Infect. Genet. Evol.">
        <title>The new phylogeny of the genus Mycobacterium: The old and the news.</title>
        <authorList>
            <person name="Tortoli E."/>
            <person name="Fedrizzi T."/>
            <person name="Meehan C.J."/>
            <person name="Trovato A."/>
            <person name="Grottola A."/>
            <person name="Giacobazzi E."/>
            <person name="Serpini G.F."/>
            <person name="Tagliazucchi S."/>
            <person name="Fabio A."/>
            <person name="Bettua C."/>
            <person name="Bertorelli R."/>
            <person name="Frascaro F."/>
            <person name="De Sanctis V."/>
            <person name="Pecorari M."/>
            <person name="Jousson O."/>
            <person name="Segata N."/>
            <person name="Cirillo D.M."/>
        </authorList>
    </citation>
    <scope>NUCLEOTIDE SEQUENCE [LARGE SCALE GENOMIC DNA]</scope>
    <source>
        <strain evidence="5">CIP1034565</strain>
    </source>
</reference>
<feature type="compositionally biased region" description="Basic residues" evidence="4">
    <location>
        <begin position="88"/>
        <end position="106"/>
    </location>
</feature>
<dbReference type="Gene3D" id="3.40.50.150">
    <property type="entry name" value="Vaccinia Virus protein VP39"/>
    <property type="match status" value="1"/>
</dbReference>
<evidence type="ECO:0000256" key="4">
    <source>
        <dbReference type="SAM" id="MobiDB-lite"/>
    </source>
</evidence>
<protein>
    <submittedName>
        <fullName evidence="5">O-methyltransferase</fullName>
    </submittedName>
</protein>
<evidence type="ECO:0000256" key="3">
    <source>
        <dbReference type="ARBA" id="ARBA00022691"/>
    </source>
</evidence>
<dbReference type="EMBL" id="PDCN02000002">
    <property type="protein sequence ID" value="PIB77174.1"/>
    <property type="molecule type" value="Genomic_DNA"/>
</dbReference>
<keyword evidence="2 5" id="KW-0808">Transferase</keyword>
<evidence type="ECO:0000313" key="6">
    <source>
        <dbReference type="Proteomes" id="UP000230551"/>
    </source>
</evidence>
<dbReference type="GO" id="GO:0008757">
    <property type="term" value="F:S-adenosylmethionine-dependent methyltransferase activity"/>
    <property type="evidence" value="ECO:0007669"/>
    <property type="project" value="TreeGrafter"/>
</dbReference>
<dbReference type="InterPro" id="IPR050362">
    <property type="entry name" value="Cation-dep_OMT"/>
</dbReference>
<evidence type="ECO:0000256" key="1">
    <source>
        <dbReference type="ARBA" id="ARBA00022603"/>
    </source>
</evidence>
<gene>
    <name evidence="5" type="ORF">CQY22_002675</name>
</gene>
<accession>A0A2G5PGT3</accession>
<dbReference type="GO" id="GO:0032259">
    <property type="term" value="P:methylation"/>
    <property type="evidence" value="ECO:0007669"/>
    <property type="project" value="UniProtKB-KW"/>
</dbReference>
<sequence>MTPRWPYRTSPAAVVVKTLGSAQRSFPDGVGVRGEGLAVQLGGHQLAVDLHVRRLAVAVLGDHLPDDPGLVFLVHLVEFAAGGVPALGRHRRTSRQQPRRAQRRRERGPEPDASSSAHVGEPNTAEHSCGPICGASVVRVSETTPAEVDALLDQILLDRDPVLAEALEASRAAGLPDIAISPQSAQLLGLLVKIRGGRRVLEIGTLGGYSTIFLARGVGAEGSVVTLEYEPHHAEVAAANLRRAGLDYRVEIVVGAALETLPTLRGPFDLIFIDADKENYPAYLDWAVRLSAPGSVIVVDNVVRRGRILSHHQDDEQARATLEMLEAMGRRPELDTAAIQTVGVKGWDGFALAVVKHRSPRHAAQ</sequence>
<dbReference type="CDD" id="cd02440">
    <property type="entry name" value="AdoMet_MTases"/>
    <property type="match status" value="1"/>
</dbReference>
<dbReference type="Pfam" id="PF01596">
    <property type="entry name" value="Methyltransf_3"/>
    <property type="match status" value="1"/>
</dbReference>
<dbReference type="PANTHER" id="PTHR10509:SF14">
    <property type="entry name" value="CAFFEOYL-COA O-METHYLTRANSFERASE 3-RELATED"/>
    <property type="match status" value="1"/>
</dbReference>
<comment type="caution">
    <text evidence="5">The sequence shown here is derived from an EMBL/GenBank/DDBJ whole genome shotgun (WGS) entry which is preliminary data.</text>
</comment>
<dbReference type="OrthoDB" id="9799672at2"/>
<dbReference type="GO" id="GO:0008171">
    <property type="term" value="F:O-methyltransferase activity"/>
    <property type="evidence" value="ECO:0007669"/>
    <property type="project" value="InterPro"/>
</dbReference>
<dbReference type="InterPro" id="IPR002935">
    <property type="entry name" value="SAM_O-MeTrfase"/>
</dbReference>
<dbReference type="AlphaFoldDB" id="A0A2G5PGT3"/>
<name>A0A2G5PGT3_9MYCO</name>
<proteinExistence type="predicted"/>
<dbReference type="PROSITE" id="PS51682">
    <property type="entry name" value="SAM_OMT_I"/>
    <property type="match status" value="1"/>
</dbReference>
<dbReference type="InterPro" id="IPR029063">
    <property type="entry name" value="SAM-dependent_MTases_sf"/>
</dbReference>
<keyword evidence="6" id="KW-1185">Reference proteome</keyword>
<organism evidence="5 6">
    <name type="scientific">Mycolicibacterium brumae</name>
    <dbReference type="NCBI Taxonomy" id="85968"/>
    <lineage>
        <taxon>Bacteria</taxon>
        <taxon>Bacillati</taxon>
        <taxon>Actinomycetota</taxon>
        <taxon>Actinomycetes</taxon>
        <taxon>Mycobacteriales</taxon>
        <taxon>Mycobacteriaceae</taxon>
        <taxon>Mycolicibacterium</taxon>
    </lineage>
</organism>
<evidence type="ECO:0000256" key="2">
    <source>
        <dbReference type="ARBA" id="ARBA00022679"/>
    </source>
</evidence>
<dbReference type="Proteomes" id="UP000230551">
    <property type="component" value="Unassembled WGS sequence"/>
</dbReference>
<dbReference type="STRING" id="85968.GCA_900073015_01987"/>
<dbReference type="PANTHER" id="PTHR10509">
    <property type="entry name" value="O-METHYLTRANSFERASE-RELATED"/>
    <property type="match status" value="1"/>
</dbReference>
<keyword evidence="3" id="KW-0949">S-adenosyl-L-methionine</keyword>
<dbReference type="SUPFAM" id="SSF53335">
    <property type="entry name" value="S-adenosyl-L-methionine-dependent methyltransferases"/>
    <property type="match status" value="1"/>
</dbReference>